<keyword evidence="1" id="KW-1133">Transmembrane helix</keyword>
<sequence>MADWAKLIEAIAGLVGAVAWPIAVVLAVWLIMRRHRDAFERLIDRVTSLSFAGGEIALAESKLDAREKEQRQRVDALEEQLAGDDAPEDTRRVILRELTSEAETLGRVSANKDLLWRIADLARNDSRHDADWWIRKLGAAPTEQEKQDAFRAALIRRLQRNETASEEQMRPQGEDV</sequence>
<name>A0A367FQP2_9ACTN</name>
<keyword evidence="1" id="KW-0812">Transmembrane</keyword>
<comment type="caution">
    <text evidence="2">The sequence shown here is derived from an EMBL/GenBank/DDBJ whole genome shotgun (WGS) entry which is preliminary data.</text>
</comment>
<feature type="transmembrane region" description="Helical" evidence="1">
    <location>
        <begin position="12"/>
        <end position="32"/>
    </location>
</feature>
<dbReference type="Proteomes" id="UP000253094">
    <property type="component" value="Unassembled WGS sequence"/>
</dbReference>
<protein>
    <submittedName>
        <fullName evidence="2">Uncharacterized protein</fullName>
    </submittedName>
</protein>
<accession>A0A367FQP2</accession>
<dbReference type="EMBL" id="QOIL01000003">
    <property type="protein sequence ID" value="RCG32010.1"/>
    <property type="molecule type" value="Genomic_DNA"/>
</dbReference>
<evidence type="ECO:0000313" key="2">
    <source>
        <dbReference type="EMBL" id="RCG32010.1"/>
    </source>
</evidence>
<keyword evidence="1" id="KW-0472">Membrane</keyword>
<evidence type="ECO:0000256" key="1">
    <source>
        <dbReference type="SAM" id="Phobius"/>
    </source>
</evidence>
<evidence type="ECO:0000313" key="3">
    <source>
        <dbReference type="Proteomes" id="UP000253094"/>
    </source>
</evidence>
<dbReference type="AlphaFoldDB" id="A0A367FQP2"/>
<reference evidence="2 3" key="1">
    <citation type="submission" date="2018-06" db="EMBL/GenBank/DDBJ databases">
        <title>Sphaerisporangium craniellae sp. nov., isolated from a marine sponge in the South China Sea.</title>
        <authorList>
            <person name="Li L."/>
        </authorList>
    </citation>
    <scope>NUCLEOTIDE SEQUENCE [LARGE SCALE GENOMIC DNA]</scope>
    <source>
        <strain evidence="2 3">CCTCC AA 208026</strain>
    </source>
</reference>
<dbReference type="OrthoDB" id="3543518at2"/>
<dbReference type="RefSeq" id="WP_114027625.1">
    <property type="nucleotide sequence ID" value="NZ_QOIL01000003.1"/>
</dbReference>
<organism evidence="2 3">
    <name type="scientific">Sphaerisporangium album</name>
    <dbReference type="NCBI Taxonomy" id="509200"/>
    <lineage>
        <taxon>Bacteria</taxon>
        <taxon>Bacillati</taxon>
        <taxon>Actinomycetota</taxon>
        <taxon>Actinomycetes</taxon>
        <taxon>Streptosporangiales</taxon>
        <taxon>Streptosporangiaceae</taxon>
        <taxon>Sphaerisporangium</taxon>
    </lineage>
</organism>
<keyword evidence="3" id="KW-1185">Reference proteome</keyword>
<proteinExistence type="predicted"/>
<gene>
    <name evidence="2" type="ORF">DQ384_05570</name>
</gene>